<feature type="domain" description="AB hydrolase-1" evidence="6">
    <location>
        <begin position="118"/>
        <end position="305"/>
    </location>
</feature>
<feature type="signal peptide" evidence="5">
    <location>
        <begin position="1"/>
        <end position="26"/>
    </location>
</feature>
<dbReference type="EMBL" id="CP108090">
    <property type="protein sequence ID" value="WUQ13062.1"/>
    <property type="molecule type" value="Genomic_DNA"/>
</dbReference>
<dbReference type="RefSeq" id="WP_328962136.1">
    <property type="nucleotide sequence ID" value="NZ_CP108090.1"/>
</dbReference>
<dbReference type="SUPFAM" id="SSF53474">
    <property type="entry name" value="alpha/beta-Hydrolases"/>
    <property type="match status" value="1"/>
</dbReference>
<feature type="domain" description="Peptidase S33 tripeptidyl aminopeptidase-like C-terminal" evidence="7">
    <location>
        <begin position="456"/>
        <end position="555"/>
    </location>
</feature>
<evidence type="ECO:0000256" key="4">
    <source>
        <dbReference type="SAM" id="MobiDB-lite"/>
    </source>
</evidence>
<feature type="region of interest" description="Disordered" evidence="4">
    <location>
        <begin position="365"/>
        <end position="412"/>
    </location>
</feature>
<dbReference type="GO" id="GO:0016787">
    <property type="term" value="F:hydrolase activity"/>
    <property type="evidence" value="ECO:0007669"/>
    <property type="project" value="UniProtKB-KW"/>
</dbReference>
<evidence type="ECO:0000313" key="9">
    <source>
        <dbReference type="Proteomes" id="UP001432039"/>
    </source>
</evidence>
<keyword evidence="2 5" id="KW-0732">Signal</keyword>
<evidence type="ECO:0000313" key="8">
    <source>
        <dbReference type="EMBL" id="WUQ13062.1"/>
    </source>
</evidence>
<accession>A0ABZ1TE01</accession>
<proteinExistence type="inferred from homology"/>
<dbReference type="Pfam" id="PF08386">
    <property type="entry name" value="Abhydrolase_4"/>
    <property type="match status" value="1"/>
</dbReference>
<dbReference type="Proteomes" id="UP001432039">
    <property type="component" value="Chromosome"/>
</dbReference>
<dbReference type="InterPro" id="IPR000073">
    <property type="entry name" value="AB_hydrolase_1"/>
</dbReference>
<dbReference type="Pfam" id="PF00561">
    <property type="entry name" value="Abhydrolase_1"/>
    <property type="match status" value="1"/>
</dbReference>
<dbReference type="InterPro" id="IPR051601">
    <property type="entry name" value="Serine_prot/Carboxylest_S33"/>
</dbReference>
<feature type="region of interest" description="Disordered" evidence="4">
    <location>
        <begin position="24"/>
        <end position="60"/>
    </location>
</feature>
<sequence length="559" mass="58606">MHRSRVRTVIATGAAAGALLLASLGAAPPPTPTTTSSPTRSPTPAPTTPAPNGDDDPLARFHTQRVPWGECPDKPVPAEMRCAVVEVPLDYAAPGKGTVEVALGRIPATDPDRRIGSLLINFGGPGASGMAGLAADPKSFADLGERYDLIGFDPRGVGHSDPVSCAGSREPEIDPNADTAAVLAAMRDAVDRCRRASGPVLAHIGTVDVARDMDVIRRVLGDEKLNYLGFSYGSRLGAVYAAQFPRTTGRMVLDGIDTLTEPMTEQALVSARAQQRALDNFLTWCAHQTDCVYGTNTRTAKEKVAALVERLDQEPLVGRDGTNLTGFAASLAIGQALYSPSAWPLLAKSLALAETKKDPAGLLALLGLGESPDPTNPTEPTDPPDPTEPATPTDPPASPDAARGDGFGPVPADNGAAALAAVSCADDPDRSIDKATPAALEKEFSELGDEFLKVSKVFGPRQLVTVLACYGWPAGTDFIRKIDHPGAPPMLLVGTRGDPATPYEWTEETAERLGSAVIVDHKGDGHTGFAGSRCVREYINEFLLYGRLPSGTRSCPAGE</sequence>
<evidence type="ECO:0000256" key="1">
    <source>
        <dbReference type="ARBA" id="ARBA00010088"/>
    </source>
</evidence>
<dbReference type="InterPro" id="IPR013595">
    <property type="entry name" value="Pept_S33_TAP-like_C"/>
</dbReference>
<name>A0ABZ1TE01_STRVG</name>
<comment type="similarity">
    <text evidence="1">Belongs to the peptidase S33 family.</text>
</comment>
<evidence type="ECO:0000256" key="3">
    <source>
        <dbReference type="ARBA" id="ARBA00022801"/>
    </source>
</evidence>
<protein>
    <submittedName>
        <fullName evidence="8">Alpha/beta hydrolase</fullName>
    </submittedName>
</protein>
<evidence type="ECO:0000259" key="6">
    <source>
        <dbReference type="Pfam" id="PF00561"/>
    </source>
</evidence>
<evidence type="ECO:0000256" key="5">
    <source>
        <dbReference type="SAM" id="SignalP"/>
    </source>
</evidence>
<dbReference type="Gene3D" id="3.40.50.1820">
    <property type="entry name" value="alpha/beta hydrolase"/>
    <property type="match status" value="1"/>
</dbReference>
<evidence type="ECO:0000256" key="2">
    <source>
        <dbReference type="ARBA" id="ARBA00022729"/>
    </source>
</evidence>
<dbReference type="InterPro" id="IPR029058">
    <property type="entry name" value="AB_hydrolase_fold"/>
</dbReference>
<keyword evidence="9" id="KW-1185">Reference proteome</keyword>
<evidence type="ECO:0000259" key="7">
    <source>
        <dbReference type="Pfam" id="PF08386"/>
    </source>
</evidence>
<organism evidence="8 9">
    <name type="scientific">Streptomyces virginiae</name>
    <name type="common">Streptomyces cinnamonensis</name>
    <dbReference type="NCBI Taxonomy" id="1961"/>
    <lineage>
        <taxon>Bacteria</taxon>
        <taxon>Bacillati</taxon>
        <taxon>Actinomycetota</taxon>
        <taxon>Actinomycetes</taxon>
        <taxon>Kitasatosporales</taxon>
        <taxon>Streptomycetaceae</taxon>
        <taxon>Streptomyces</taxon>
    </lineage>
</organism>
<gene>
    <name evidence="8" type="ORF">OG517_17370</name>
</gene>
<dbReference type="PANTHER" id="PTHR43248">
    <property type="entry name" value="2-SUCCINYL-6-HYDROXY-2,4-CYCLOHEXADIENE-1-CARBOXYLATE SYNTHASE"/>
    <property type="match status" value="1"/>
</dbReference>
<dbReference type="PANTHER" id="PTHR43248:SF29">
    <property type="entry name" value="TRIPEPTIDYL AMINOPEPTIDASE"/>
    <property type="match status" value="1"/>
</dbReference>
<keyword evidence="3 8" id="KW-0378">Hydrolase</keyword>
<reference evidence="8" key="1">
    <citation type="submission" date="2022-10" db="EMBL/GenBank/DDBJ databases">
        <title>The complete genomes of actinobacterial strains from the NBC collection.</title>
        <authorList>
            <person name="Joergensen T.S."/>
            <person name="Alvarez Arevalo M."/>
            <person name="Sterndorff E.B."/>
            <person name="Faurdal D."/>
            <person name="Vuksanovic O."/>
            <person name="Mourched A.-S."/>
            <person name="Charusanti P."/>
            <person name="Shaw S."/>
            <person name="Blin K."/>
            <person name="Weber T."/>
        </authorList>
    </citation>
    <scope>NUCLEOTIDE SEQUENCE</scope>
    <source>
        <strain evidence="8">NBC_00248</strain>
    </source>
</reference>
<feature type="compositionally biased region" description="Pro residues" evidence="4">
    <location>
        <begin position="374"/>
        <end position="398"/>
    </location>
</feature>
<feature type="chain" id="PRO_5046527943" evidence="5">
    <location>
        <begin position="27"/>
        <end position="559"/>
    </location>
</feature>